<dbReference type="FunFam" id="3.40.50.10130:FF:000001">
    <property type="entry name" value="DNA excision repair protein ERCC-1"/>
    <property type="match status" value="1"/>
</dbReference>
<feature type="compositionally biased region" description="Gly residues" evidence="8">
    <location>
        <begin position="48"/>
        <end position="58"/>
    </location>
</feature>
<dbReference type="GO" id="GO:0006312">
    <property type="term" value="P:mitotic recombination"/>
    <property type="evidence" value="ECO:0007669"/>
    <property type="project" value="TreeGrafter"/>
</dbReference>
<dbReference type="Gene3D" id="3.40.50.10130">
    <property type="match status" value="1"/>
</dbReference>
<evidence type="ECO:0000256" key="6">
    <source>
        <dbReference type="ARBA" id="ARBA00023242"/>
    </source>
</evidence>
<sequence>MASKRKIVESDASEFDAFADTHDDMQAFAAAAQMAEAQMTGTRAGTRAGAGAGAGTGSGHHSSSSSSSLSSSVAGSTSTASSATPWVLSQELLVAAPGGHPMILGGGDAPGRLHAPGSLLEAHFGHLRTAATEPAGSGSGVGRPGSSSSSNAGVGVGASSAQVKRASSTPTLTRGGGATCLQVNKRQEHNPMLKCISGTVPYEIVEMVPDFVMGRSVCALYLSLRYHLLHPEYLWQRMRELRNMYELRILLILVDIKDTQRVLRELTTVTVRFKFTVVLAWSEDEAARYLETYKMYESKPADALKERIDTDFLSRVTDILTSIKSVNKTDVITLLSTFGSLKNIANATPEQLSRCPGIGEHKVRRIYEAFHQPFTPDAVKGASKTSVSTAPPVRSASTAKTAATFDIASAFDRHDTLPVSSSSSTGAASAATTISGASLHPVALLAPSSLHGGQAASSDSSSAASSTATGPRIGQFRMRTTSSTTAPPSTGQAIVSDWRQHLNSNAASD</sequence>
<dbReference type="InterPro" id="IPR010994">
    <property type="entry name" value="RuvA_2-like"/>
</dbReference>
<gene>
    <name evidence="10" type="ORF">CAOG_008093</name>
</gene>
<dbReference type="Proteomes" id="UP000008743">
    <property type="component" value="Unassembled WGS sequence"/>
</dbReference>
<evidence type="ECO:0000256" key="1">
    <source>
        <dbReference type="ARBA" id="ARBA00004123"/>
    </source>
</evidence>
<evidence type="ECO:0000259" key="9">
    <source>
        <dbReference type="Pfam" id="PF03834"/>
    </source>
</evidence>
<keyword evidence="3" id="KW-0227">DNA damage</keyword>
<dbReference type="SUPFAM" id="SSF52980">
    <property type="entry name" value="Restriction endonuclease-like"/>
    <property type="match status" value="1"/>
</dbReference>
<evidence type="ECO:0000256" key="3">
    <source>
        <dbReference type="ARBA" id="ARBA00022763"/>
    </source>
</evidence>
<feature type="compositionally biased region" description="Low complexity" evidence="8">
    <location>
        <begin position="144"/>
        <end position="163"/>
    </location>
</feature>
<feature type="region of interest" description="Disordered" evidence="8">
    <location>
        <begin position="37"/>
        <end position="81"/>
    </location>
</feature>
<dbReference type="GO" id="GO:0006302">
    <property type="term" value="P:double-strand break repair"/>
    <property type="evidence" value="ECO:0007669"/>
    <property type="project" value="UniProtKB-ARBA"/>
</dbReference>
<dbReference type="GO" id="GO:0070522">
    <property type="term" value="C:ERCC4-ERCC1 complex"/>
    <property type="evidence" value="ECO:0007669"/>
    <property type="project" value="TreeGrafter"/>
</dbReference>
<evidence type="ECO:0000313" key="11">
    <source>
        <dbReference type="Proteomes" id="UP000008743"/>
    </source>
</evidence>
<proteinExistence type="inferred from homology"/>
<dbReference type="GO" id="GO:0000110">
    <property type="term" value="C:nucleotide-excision repair factor 1 complex"/>
    <property type="evidence" value="ECO:0007669"/>
    <property type="project" value="TreeGrafter"/>
</dbReference>
<dbReference type="PhylomeDB" id="A0A0D2X5M3"/>
<dbReference type="InterPro" id="IPR004579">
    <property type="entry name" value="ERCC1/RAD10/SWI10"/>
</dbReference>
<feature type="compositionally biased region" description="Low complexity" evidence="8">
    <location>
        <begin position="455"/>
        <end position="469"/>
    </location>
</feature>
<dbReference type="OrthoDB" id="10262814at2759"/>
<evidence type="ECO:0000256" key="5">
    <source>
        <dbReference type="ARBA" id="ARBA00023204"/>
    </source>
</evidence>
<evidence type="ECO:0000256" key="7">
    <source>
        <dbReference type="ARBA" id="ARBA00071993"/>
    </source>
</evidence>
<name>A0A0D2X5M3_CAPO3</name>
<dbReference type="eggNOG" id="KOG2841">
    <property type="taxonomic scope" value="Eukaryota"/>
</dbReference>
<evidence type="ECO:0000256" key="8">
    <source>
        <dbReference type="SAM" id="MobiDB-lite"/>
    </source>
</evidence>
<dbReference type="Pfam" id="PF03834">
    <property type="entry name" value="Rad10"/>
    <property type="match status" value="1"/>
</dbReference>
<dbReference type="NCBIfam" id="TIGR00597">
    <property type="entry name" value="rad10"/>
    <property type="match status" value="1"/>
</dbReference>
<feature type="compositionally biased region" description="Low complexity" evidence="8">
    <location>
        <begin position="480"/>
        <end position="490"/>
    </location>
</feature>
<dbReference type="InterPro" id="IPR011335">
    <property type="entry name" value="Restrct_endonuc-II-like"/>
</dbReference>
<dbReference type="SUPFAM" id="SSF47781">
    <property type="entry name" value="RuvA domain 2-like"/>
    <property type="match status" value="1"/>
</dbReference>
<keyword evidence="5" id="KW-0234">DNA repair</keyword>
<dbReference type="Gene3D" id="1.10.150.20">
    <property type="entry name" value="5' to 3' exonuclease, C-terminal subdomain"/>
    <property type="match status" value="1"/>
</dbReference>
<organism evidence="10 11">
    <name type="scientific">Capsaspora owczarzaki (strain ATCC 30864)</name>
    <dbReference type="NCBI Taxonomy" id="595528"/>
    <lineage>
        <taxon>Eukaryota</taxon>
        <taxon>Filasterea</taxon>
        <taxon>Capsaspora</taxon>
    </lineage>
</organism>
<reference evidence="11" key="1">
    <citation type="submission" date="2011-02" db="EMBL/GenBank/DDBJ databases">
        <title>The Genome Sequence of Capsaspora owczarzaki ATCC 30864.</title>
        <authorList>
            <person name="Russ C."/>
            <person name="Cuomo C."/>
            <person name="Burger G."/>
            <person name="Gray M.W."/>
            <person name="Holland P.W.H."/>
            <person name="King N."/>
            <person name="Lang F.B.F."/>
            <person name="Roger A.J."/>
            <person name="Ruiz-Trillo I."/>
            <person name="Young S.K."/>
            <person name="Zeng Q."/>
            <person name="Gargeya S."/>
            <person name="Alvarado L."/>
            <person name="Berlin A."/>
            <person name="Chapman S.B."/>
            <person name="Chen Z."/>
            <person name="Freedman E."/>
            <person name="Gellesch M."/>
            <person name="Goldberg J."/>
            <person name="Griggs A."/>
            <person name="Gujja S."/>
            <person name="Heilman E."/>
            <person name="Heiman D."/>
            <person name="Howarth C."/>
            <person name="Mehta T."/>
            <person name="Neiman D."/>
            <person name="Pearson M."/>
            <person name="Roberts A."/>
            <person name="Saif S."/>
            <person name="Shea T."/>
            <person name="Shenoy N."/>
            <person name="Sisk P."/>
            <person name="Stolte C."/>
            <person name="Sykes S."/>
            <person name="White J."/>
            <person name="Yandava C."/>
            <person name="Haas B."/>
            <person name="Nusbaum C."/>
            <person name="Birren B."/>
        </authorList>
    </citation>
    <scope>NUCLEOTIDE SEQUENCE</scope>
    <source>
        <strain evidence="11">ATCC 30864</strain>
    </source>
</reference>
<dbReference type="GO" id="GO:0006289">
    <property type="term" value="P:nucleotide-excision repair"/>
    <property type="evidence" value="ECO:0007669"/>
    <property type="project" value="UniProtKB-ARBA"/>
</dbReference>
<evidence type="ECO:0000256" key="2">
    <source>
        <dbReference type="ARBA" id="ARBA00008283"/>
    </source>
</evidence>
<keyword evidence="11" id="KW-1185">Reference proteome</keyword>
<keyword evidence="4" id="KW-0238">DNA-binding</keyword>
<dbReference type="GO" id="GO:0070914">
    <property type="term" value="P:UV-damage excision repair"/>
    <property type="evidence" value="ECO:0007669"/>
    <property type="project" value="TreeGrafter"/>
</dbReference>
<feature type="domain" description="ERCC1-like central" evidence="9">
    <location>
        <begin position="181"/>
        <end position="294"/>
    </location>
</feature>
<dbReference type="GO" id="GO:0003684">
    <property type="term" value="F:damaged DNA binding"/>
    <property type="evidence" value="ECO:0007669"/>
    <property type="project" value="InterPro"/>
</dbReference>
<keyword evidence="6" id="KW-0539">Nucleus</keyword>
<dbReference type="InParanoid" id="A0A0D2X5M3"/>
<dbReference type="CDD" id="cd22325">
    <property type="entry name" value="ERCC1_C-like"/>
    <property type="match status" value="1"/>
</dbReference>
<dbReference type="GO" id="GO:0003697">
    <property type="term" value="F:single-stranded DNA binding"/>
    <property type="evidence" value="ECO:0007669"/>
    <property type="project" value="TreeGrafter"/>
</dbReference>
<dbReference type="AlphaFoldDB" id="A0A0D2X5M3"/>
<feature type="region of interest" description="Disordered" evidence="8">
    <location>
        <begin position="131"/>
        <end position="176"/>
    </location>
</feature>
<dbReference type="OMA" id="RWEYSET"/>
<evidence type="ECO:0000256" key="4">
    <source>
        <dbReference type="ARBA" id="ARBA00023125"/>
    </source>
</evidence>
<evidence type="ECO:0000313" key="10">
    <source>
        <dbReference type="EMBL" id="KJE98059.1"/>
    </source>
</evidence>
<dbReference type="Pfam" id="PF14520">
    <property type="entry name" value="HHH_5"/>
    <property type="match status" value="1"/>
</dbReference>
<accession>A0A0D2X5M3</accession>
<dbReference type="EMBL" id="KE346376">
    <property type="protein sequence ID" value="KJE98059.1"/>
    <property type="molecule type" value="Genomic_DNA"/>
</dbReference>
<dbReference type="RefSeq" id="XP_004342694.1">
    <property type="nucleotide sequence ID" value="XM_004342645.2"/>
</dbReference>
<dbReference type="PANTHER" id="PTHR12749">
    <property type="entry name" value="EXCISION REPAIR CROSS-COMPLEMENTING 1 ERCC1"/>
    <property type="match status" value="1"/>
</dbReference>
<comment type="subcellular location">
    <subcellularLocation>
        <location evidence="1">Nucleus</location>
    </subcellularLocation>
</comment>
<feature type="compositionally biased region" description="Low complexity" evidence="8">
    <location>
        <begin position="59"/>
        <end position="81"/>
    </location>
</feature>
<dbReference type="PANTHER" id="PTHR12749:SF0">
    <property type="entry name" value="DNA EXCISION REPAIR PROTEIN ERCC-1"/>
    <property type="match status" value="1"/>
</dbReference>
<feature type="compositionally biased region" description="Low complexity" evidence="8">
    <location>
        <begin position="37"/>
        <end position="47"/>
    </location>
</feature>
<dbReference type="InterPro" id="IPR047260">
    <property type="entry name" value="ERCC1-like_central_dom"/>
</dbReference>
<feature type="region of interest" description="Disordered" evidence="8">
    <location>
        <begin position="449"/>
        <end position="509"/>
    </location>
</feature>
<dbReference type="FunFam" id="1.10.150.20:FF:000017">
    <property type="entry name" value="DNA excision repair protein ERCC-1"/>
    <property type="match status" value="1"/>
</dbReference>
<comment type="similarity">
    <text evidence="2">Belongs to the ERCC1/RAD10/SWI10 family.</text>
</comment>
<protein>
    <recommendedName>
        <fullName evidence="7">DNA excision repair protein ERCC-1</fullName>
    </recommendedName>
</protein>
<dbReference type="STRING" id="595528.A0A0D2X5M3"/>